<reference evidence="2 3" key="1">
    <citation type="submission" date="2019-03" db="EMBL/GenBank/DDBJ databases">
        <title>Genomic Encyclopedia of Archaeal and Bacterial Type Strains, Phase II (KMG-II): from individual species to whole genera.</title>
        <authorList>
            <person name="Goeker M."/>
        </authorList>
    </citation>
    <scope>NUCLEOTIDE SEQUENCE [LARGE SCALE GENOMIC DNA]</scope>
    <source>
        <strain evidence="2 3">DSM 28213</strain>
    </source>
</reference>
<dbReference type="OrthoDB" id="9789133at2"/>
<dbReference type="InterPro" id="IPR050114">
    <property type="entry name" value="UPF0173_UPF0282_UlaG_hydrolase"/>
</dbReference>
<evidence type="ECO:0000256" key="1">
    <source>
        <dbReference type="SAM" id="SignalP"/>
    </source>
</evidence>
<keyword evidence="1" id="KW-0732">Signal</keyword>
<dbReference type="PANTHER" id="PTHR43546">
    <property type="entry name" value="UPF0173 METAL-DEPENDENT HYDROLASE MJ1163-RELATED"/>
    <property type="match status" value="1"/>
</dbReference>
<dbReference type="Pfam" id="PF13483">
    <property type="entry name" value="Lactamase_B_3"/>
    <property type="match status" value="1"/>
</dbReference>
<evidence type="ECO:0000313" key="3">
    <source>
        <dbReference type="Proteomes" id="UP000295215"/>
    </source>
</evidence>
<evidence type="ECO:0000313" key="2">
    <source>
        <dbReference type="EMBL" id="TDS56620.1"/>
    </source>
</evidence>
<sequence length="222" mass="26092">MTKFLRKTLVFVSFICFFNSSQAQEIKIRFIGNCGLHMTDGQSNIYIDFPYKSGAHKYMEYNKAEIDSIKENSVFIFTHRHADHYSKKILKKLQGKKIDPSNIFELRSLSDLVTNFNITAFKTEHKVYGIPFKHYSYLITWHDKKIYFSGDTGDLEEISKLKDIDWAFVNPWLYMNAQNKEISIDAKNFGMYHLYPDQKIYGKIPTNLLILNKQGEIIKIPY</sequence>
<dbReference type="AlphaFoldDB" id="A0A4R7ES73"/>
<keyword evidence="3" id="KW-1185">Reference proteome</keyword>
<feature type="signal peptide" evidence="1">
    <location>
        <begin position="1"/>
        <end position="23"/>
    </location>
</feature>
<accession>A0A4R7ES73</accession>
<dbReference type="PANTHER" id="PTHR43546:SF3">
    <property type="entry name" value="UPF0173 METAL-DEPENDENT HYDROLASE MJ1163"/>
    <property type="match status" value="1"/>
</dbReference>
<comment type="caution">
    <text evidence="2">The sequence shown here is derived from an EMBL/GenBank/DDBJ whole genome shotgun (WGS) entry which is preliminary data.</text>
</comment>
<dbReference type="InterPro" id="IPR036866">
    <property type="entry name" value="RibonucZ/Hydroxyglut_hydro"/>
</dbReference>
<dbReference type="RefSeq" id="WP_133713004.1">
    <property type="nucleotide sequence ID" value="NZ_SOAG01000019.1"/>
</dbReference>
<protein>
    <submittedName>
        <fullName evidence="2">Beta-lactamase family protein</fullName>
    </submittedName>
</protein>
<dbReference type="Gene3D" id="3.60.15.10">
    <property type="entry name" value="Ribonuclease Z/Hydroxyacylglutathione hydrolase-like"/>
    <property type="match status" value="1"/>
</dbReference>
<name>A0A4R7ES73_9FLAO</name>
<organism evidence="2 3">
    <name type="scientific">Myroides indicus</name>
    <dbReference type="NCBI Taxonomy" id="1323422"/>
    <lineage>
        <taxon>Bacteria</taxon>
        <taxon>Pseudomonadati</taxon>
        <taxon>Bacteroidota</taxon>
        <taxon>Flavobacteriia</taxon>
        <taxon>Flavobacteriales</taxon>
        <taxon>Flavobacteriaceae</taxon>
        <taxon>Myroides</taxon>
    </lineage>
</organism>
<dbReference type="SUPFAM" id="SSF56281">
    <property type="entry name" value="Metallo-hydrolase/oxidoreductase"/>
    <property type="match status" value="1"/>
</dbReference>
<gene>
    <name evidence="2" type="ORF">C8P70_11956</name>
</gene>
<dbReference type="Proteomes" id="UP000295215">
    <property type="component" value="Unassembled WGS sequence"/>
</dbReference>
<dbReference type="EMBL" id="SOAG01000019">
    <property type="protein sequence ID" value="TDS56620.1"/>
    <property type="molecule type" value="Genomic_DNA"/>
</dbReference>
<proteinExistence type="predicted"/>
<feature type="chain" id="PRO_5020444077" evidence="1">
    <location>
        <begin position="24"/>
        <end position="222"/>
    </location>
</feature>